<dbReference type="CDD" id="cd00075">
    <property type="entry name" value="HATPase"/>
    <property type="match status" value="1"/>
</dbReference>
<accession>A0ABP8DQM9</accession>
<keyword evidence="15" id="KW-1185">Reference proteome</keyword>
<dbReference type="InterPro" id="IPR036890">
    <property type="entry name" value="HATPase_C_sf"/>
</dbReference>
<comment type="subcellular location">
    <subcellularLocation>
        <location evidence="2">Cell membrane</location>
    </subcellularLocation>
</comment>
<keyword evidence="8 11" id="KW-1133">Transmembrane helix</keyword>
<dbReference type="PRINTS" id="PR00344">
    <property type="entry name" value="BCTRLSENSOR"/>
</dbReference>
<evidence type="ECO:0000256" key="10">
    <source>
        <dbReference type="ARBA" id="ARBA00023136"/>
    </source>
</evidence>
<dbReference type="SUPFAM" id="SSF158472">
    <property type="entry name" value="HAMP domain-like"/>
    <property type="match status" value="1"/>
</dbReference>
<dbReference type="CDD" id="cd06225">
    <property type="entry name" value="HAMP"/>
    <property type="match status" value="1"/>
</dbReference>
<dbReference type="InterPro" id="IPR003594">
    <property type="entry name" value="HATPase_dom"/>
</dbReference>
<dbReference type="PANTHER" id="PTHR45436">
    <property type="entry name" value="SENSOR HISTIDINE KINASE YKOH"/>
    <property type="match status" value="1"/>
</dbReference>
<keyword evidence="10 11" id="KW-0472">Membrane</keyword>
<evidence type="ECO:0000259" key="12">
    <source>
        <dbReference type="PROSITE" id="PS50109"/>
    </source>
</evidence>
<evidence type="ECO:0000256" key="7">
    <source>
        <dbReference type="ARBA" id="ARBA00022777"/>
    </source>
</evidence>
<comment type="caution">
    <text evidence="14">The sequence shown here is derived from an EMBL/GenBank/DDBJ whole genome shotgun (WGS) entry which is preliminary data.</text>
</comment>
<dbReference type="Pfam" id="PF00672">
    <property type="entry name" value="HAMP"/>
    <property type="match status" value="1"/>
</dbReference>
<dbReference type="PROSITE" id="PS50109">
    <property type="entry name" value="HIS_KIN"/>
    <property type="match status" value="1"/>
</dbReference>
<evidence type="ECO:0000256" key="11">
    <source>
        <dbReference type="SAM" id="Phobius"/>
    </source>
</evidence>
<keyword evidence="4" id="KW-0597">Phosphoprotein</keyword>
<sequence>MNTGSLRRRIIMTTLPVLAVVLAAVVTAVTLLYRASLDRDLERRLTAAAGAMRQAWPAGQAKQLAFTLALEGIATDIVTGPPNAADPATAAAASARPDVSVARHDSLLVVRHTLPDGTQITYSASEVQNDRAVQRLLAIEIAVSLAALAVATLLVMRAATTALHPLTEVARTARRIASGERSQRLRPSRTDTQLGGMAAAFDQMLDALEAAITRAEHAETAMRNFLADASHELRTPIAALQASAEVLLREQPPRPERDTIEASLARDAVRLGRLVDDVLGLARAETQQQFAELDLNALIRQLADQAAERAPGTRITLGLGDRAMVHGDPDALRRLMHNLLDNALAAVPRTGGAVSVSVQRTDEHIEVRITDNGPGIPDAERERIFERYVRLTRSVPGHGLGLAIARRIARLHHGDLVCDAAATGAAFTLHLPPAAAGNALTWRMRGG</sequence>
<dbReference type="Gene3D" id="3.30.565.10">
    <property type="entry name" value="Histidine kinase-like ATPase, C-terminal domain"/>
    <property type="match status" value="1"/>
</dbReference>
<keyword evidence="5" id="KW-0808">Transferase</keyword>
<dbReference type="EMBL" id="BAABAT010000048">
    <property type="protein sequence ID" value="GAA4261929.1"/>
    <property type="molecule type" value="Genomic_DNA"/>
</dbReference>
<gene>
    <name evidence="14" type="ORF">GCM10022255_096620</name>
</gene>
<dbReference type="InterPro" id="IPR003660">
    <property type="entry name" value="HAMP_dom"/>
</dbReference>
<dbReference type="Proteomes" id="UP001500620">
    <property type="component" value="Unassembled WGS sequence"/>
</dbReference>
<dbReference type="Pfam" id="PF00512">
    <property type="entry name" value="HisKA"/>
    <property type="match status" value="1"/>
</dbReference>
<comment type="catalytic activity">
    <reaction evidence="1">
        <text>ATP + protein L-histidine = ADP + protein N-phospho-L-histidine.</text>
        <dbReference type="EC" id="2.7.13.3"/>
    </reaction>
</comment>
<keyword evidence="6 11" id="KW-0812">Transmembrane</keyword>
<dbReference type="Gene3D" id="1.10.287.130">
    <property type="match status" value="1"/>
</dbReference>
<feature type="domain" description="HAMP" evidence="13">
    <location>
        <begin position="160"/>
        <end position="213"/>
    </location>
</feature>
<feature type="transmembrane region" description="Helical" evidence="11">
    <location>
        <begin position="136"/>
        <end position="156"/>
    </location>
</feature>
<dbReference type="SUPFAM" id="SSF55874">
    <property type="entry name" value="ATPase domain of HSP90 chaperone/DNA topoisomerase II/histidine kinase"/>
    <property type="match status" value="1"/>
</dbReference>
<dbReference type="InterPro" id="IPR050428">
    <property type="entry name" value="TCS_sensor_his_kinase"/>
</dbReference>
<dbReference type="SMART" id="SM00388">
    <property type="entry name" value="HisKA"/>
    <property type="match status" value="1"/>
</dbReference>
<feature type="domain" description="Histidine kinase" evidence="12">
    <location>
        <begin position="228"/>
        <end position="435"/>
    </location>
</feature>
<evidence type="ECO:0000256" key="5">
    <source>
        <dbReference type="ARBA" id="ARBA00022679"/>
    </source>
</evidence>
<evidence type="ECO:0000256" key="1">
    <source>
        <dbReference type="ARBA" id="ARBA00000085"/>
    </source>
</evidence>
<evidence type="ECO:0000259" key="13">
    <source>
        <dbReference type="PROSITE" id="PS50885"/>
    </source>
</evidence>
<evidence type="ECO:0000256" key="3">
    <source>
        <dbReference type="ARBA" id="ARBA00012438"/>
    </source>
</evidence>
<evidence type="ECO:0000256" key="8">
    <source>
        <dbReference type="ARBA" id="ARBA00022989"/>
    </source>
</evidence>
<dbReference type="Pfam" id="PF02518">
    <property type="entry name" value="HATPase_c"/>
    <property type="match status" value="1"/>
</dbReference>
<dbReference type="SMART" id="SM00304">
    <property type="entry name" value="HAMP"/>
    <property type="match status" value="1"/>
</dbReference>
<name>A0ABP8DQM9_9ACTN</name>
<dbReference type="InterPro" id="IPR004358">
    <property type="entry name" value="Sig_transdc_His_kin-like_C"/>
</dbReference>
<evidence type="ECO:0000313" key="15">
    <source>
        <dbReference type="Proteomes" id="UP001500620"/>
    </source>
</evidence>
<dbReference type="EC" id="2.7.13.3" evidence="3"/>
<dbReference type="PROSITE" id="PS50885">
    <property type="entry name" value="HAMP"/>
    <property type="match status" value="1"/>
</dbReference>
<evidence type="ECO:0000256" key="9">
    <source>
        <dbReference type="ARBA" id="ARBA00023012"/>
    </source>
</evidence>
<dbReference type="SUPFAM" id="SSF47384">
    <property type="entry name" value="Homodimeric domain of signal transducing histidine kinase"/>
    <property type="match status" value="1"/>
</dbReference>
<proteinExistence type="predicted"/>
<dbReference type="Gene3D" id="6.10.340.10">
    <property type="match status" value="1"/>
</dbReference>
<evidence type="ECO:0000256" key="2">
    <source>
        <dbReference type="ARBA" id="ARBA00004236"/>
    </source>
</evidence>
<dbReference type="InterPro" id="IPR003661">
    <property type="entry name" value="HisK_dim/P_dom"/>
</dbReference>
<dbReference type="InterPro" id="IPR005467">
    <property type="entry name" value="His_kinase_dom"/>
</dbReference>
<reference evidence="15" key="1">
    <citation type="journal article" date="2019" name="Int. J. Syst. Evol. Microbiol.">
        <title>The Global Catalogue of Microorganisms (GCM) 10K type strain sequencing project: providing services to taxonomists for standard genome sequencing and annotation.</title>
        <authorList>
            <consortium name="The Broad Institute Genomics Platform"/>
            <consortium name="The Broad Institute Genome Sequencing Center for Infectious Disease"/>
            <person name="Wu L."/>
            <person name="Ma J."/>
        </authorList>
    </citation>
    <scope>NUCLEOTIDE SEQUENCE [LARGE SCALE GENOMIC DNA]</scope>
    <source>
        <strain evidence="15">JCM 17441</strain>
    </source>
</reference>
<evidence type="ECO:0000313" key="14">
    <source>
        <dbReference type="EMBL" id="GAA4261929.1"/>
    </source>
</evidence>
<dbReference type="PANTHER" id="PTHR45436:SF5">
    <property type="entry name" value="SENSOR HISTIDINE KINASE TRCS"/>
    <property type="match status" value="1"/>
</dbReference>
<organism evidence="14 15">
    <name type="scientific">Dactylosporangium darangshiense</name>
    <dbReference type="NCBI Taxonomy" id="579108"/>
    <lineage>
        <taxon>Bacteria</taxon>
        <taxon>Bacillati</taxon>
        <taxon>Actinomycetota</taxon>
        <taxon>Actinomycetes</taxon>
        <taxon>Micromonosporales</taxon>
        <taxon>Micromonosporaceae</taxon>
        <taxon>Dactylosporangium</taxon>
    </lineage>
</organism>
<keyword evidence="7 14" id="KW-0418">Kinase</keyword>
<feature type="transmembrane region" description="Helical" evidence="11">
    <location>
        <begin position="12"/>
        <end position="33"/>
    </location>
</feature>
<evidence type="ECO:0000256" key="6">
    <source>
        <dbReference type="ARBA" id="ARBA00022692"/>
    </source>
</evidence>
<dbReference type="GO" id="GO:0016301">
    <property type="term" value="F:kinase activity"/>
    <property type="evidence" value="ECO:0007669"/>
    <property type="project" value="UniProtKB-KW"/>
</dbReference>
<evidence type="ECO:0000256" key="4">
    <source>
        <dbReference type="ARBA" id="ARBA00022553"/>
    </source>
</evidence>
<dbReference type="CDD" id="cd00082">
    <property type="entry name" value="HisKA"/>
    <property type="match status" value="1"/>
</dbReference>
<dbReference type="SMART" id="SM00387">
    <property type="entry name" value="HATPase_c"/>
    <property type="match status" value="1"/>
</dbReference>
<keyword evidence="9" id="KW-0902">Two-component regulatory system</keyword>
<protein>
    <recommendedName>
        <fullName evidence="3">histidine kinase</fullName>
        <ecNumber evidence="3">2.7.13.3</ecNumber>
    </recommendedName>
</protein>
<dbReference type="InterPro" id="IPR036097">
    <property type="entry name" value="HisK_dim/P_sf"/>
</dbReference>